<dbReference type="GO" id="GO:0016301">
    <property type="term" value="F:kinase activity"/>
    <property type="evidence" value="ECO:0007669"/>
    <property type="project" value="UniProtKB-KW"/>
</dbReference>
<dbReference type="GO" id="GO:0008982">
    <property type="term" value="F:protein-N(PI)-phosphohistidine-sugar phosphotransferase activity"/>
    <property type="evidence" value="ECO:0007669"/>
    <property type="project" value="InterPro"/>
</dbReference>
<dbReference type="SUPFAM" id="SSF52728">
    <property type="entry name" value="PTS IIb component"/>
    <property type="match status" value="1"/>
</dbReference>
<dbReference type="EMBL" id="QSEW01000021">
    <property type="protein sequence ID" value="RGZ97764.1"/>
    <property type="molecule type" value="Genomic_DNA"/>
</dbReference>
<comment type="subcellular location">
    <subcellularLocation>
        <location evidence="1">Cytoplasm</location>
    </subcellularLocation>
</comment>
<dbReference type="Proteomes" id="UP000284962">
    <property type="component" value="Unassembled WGS sequence"/>
</dbReference>
<keyword evidence="2" id="KW-0813">Transport</keyword>
<evidence type="ECO:0000313" key="9">
    <source>
        <dbReference type="EMBL" id="RGW54674.1"/>
    </source>
</evidence>
<accession>A0A395XN49</accession>
<dbReference type="Proteomes" id="UP000266376">
    <property type="component" value="Unassembled WGS sequence"/>
</dbReference>
<name>A0A395XN49_9FIRM</name>
<evidence type="ECO:0000313" key="10">
    <source>
        <dbReference type="EMBL" id="RGZ97764.1"/>
    </source>
</evidence>
<protein>
    <submittedName>
        <fullName evidence="9">PTS mannose/fructose/sorbose transporter subunit IIB</fullName>
    </submittedName>
</protein>
<keyword evidence="7" id="KW-0418">Kinase</keyword>
<evidence type="ECO:0000256" key="2">
    <source>
        <dbReference type="ARBA" id="ARBA00022448"/>
    </source>
</evidence>
<evidence type="ECO:0000256" key="4">
    <source>
        <dbReference type="ARBA" id="ARBA00022597"/>
    </source>
</evidence>
<keyword evidence="4" id="KW-0762">Sugar transport</keyword>
<keyword evidence="3" id="KW-0963">Cytoplasm</keyword>
<evidence type="ECO:0000256" key="3">
    <source>
        <dbReference type="ARBA" id="ARBA00022490"/>
    </source>
</evidence>
<reference evidence="11 12" key="1">
    <citation type="submission" date="2018-08" db="EMBL/GenBank/DDBJ databases">
        <title>A genome reference for cultivated species of the human gut microbiota.</title>
        <authorList>
            <person name="Zou Y."/>
            <person name="Xue W."/>
            <person name="Luo G."/>
        </authorList>
    </citation>
    <scope>NUCLEOTIDE SEQUENCE [LARGE SCALE GENOMIC DNA]</scope>
    <source>
        <strain evidence="9 11">AF12-11</strain>
        <strain evidence="10 12">AM46-16</strain>
    </source>
</reference>
<dbReference type="Pfam" id="PF03830">
    <property type="entry name" value="PTSIIB_sorb"/>
    <property type="match status" value="1"/>
</dbReference>
<evidence type="ECO:0000256" key="7">
    <source>
        <dbReference type="ARBA" id="ARBA00022777"/>
    </source>
</evidence>
<dbReference type="InterPro" id="IPR036667">
    <property type="entry name" value="PTS_IIB_sorbose-sp_sf"/>
</dbReference>
<sequence length="151" mass="16567">MIQLVRVDYRLLHGQVAVSWTADLGIDCILLVSDTLLDDPIRVTSVKLAKPTGVKVVAKNIEDSIKAIKSGVTDKYKLLVVCETIEGAVHLLKETGVKSLNLGGTRPGENKKEIAPIIFVTKEEEILLEELKESGVEIFAQMIPESKKINC</sequence>
<evidence type="ECO:0000256" key="1">
    <source>
        <dbReference type="ARBA" id="ARBA00004496"/>
    </source>
</evidence>
<dbReference type="GO" id="GO:0009401">
    <property type="term" value="P:phosphoenolpyruvate-dependent sugar phosphotransferase system"/>
    <property type="evidence" value="ECO:0007669"/>
    <property type="project" value="UniProtKB-KW"/>
</dbReference>
<evidence type="ECO:0000313" key="11">
    <source>
        <dbReference type="Proteomes" id="UP000266376"/>
    </source>
</evidence>
<evidence type="ECO:0000259" key="8">
    <source>
        <dbReference type="PROSITE" id="PS51101"/>
    </source>
</evidence>
<feature type="domain" description="PTS EIIB type-4" evidence="8">
    <location>
        <begin position="1"/>
        <end position="151"/>
    </location>
</feature>
<evidence type="ECO:0000256" key="5">
    <source>
        <dbReference type="ARBA" id="ARBA00022679"/>
    </source>
</evidence>
<evidence type="ECO:0000256" key="6">
    <source>
        <dbReference type="ARBA" id="ARBA00022683"/>
    </source>
</evidence>
<dbReference type="EMBL" id="QSAJ01000007">
    <property type="protein sequence ID" value="RGW54674.1"/>
    <property type="molecule type" value="Genomic_DNA"/>
</dbReference>
<dbReference type="GO" id="GO:0005737">
    <property type="term" value="C:cytoplasm"/>
    <property type="evidence" value="ECO:0007669"/>
    <property type="project" value="UniProtKB-SubCell"/>
</dbReference>
<dbReference type="InterPro" id="IPR004720">
    <property type="entry name" value="PTS_IIB_sorbose-sp"/>
</dbReference>
<gene>
    <name evidence="10" type="ORF">DW957_13900</name>
    <name evidence="9" type="ORF">DWV67_04620</name>
</gene>
<organism evidence="9 11">
    <name type="scientific">Dorea formicigenerans</name>
    <dbReference type="NCBI Taxonomy" id="39486"/>
    <lineage>
        <taxon>Bacteria</taxon>
        <taxon>Bacillati</taxon>
        <taxon>Bacillota</taxon>
        <taxon>Clostridia</taxon>
        <taxon>Lachnospirales</taxon>
        <taxon>Lachnospiraceae</taxon>
        <taxon>Dorea</taxon>
    </lineage>
</organism>
<dbReference type="Gene3D" id="3.40.35.10">
    <property type="entry name" value="Phosphotransferase system, sorbose subfamily IIB component"/>
    <property type="match status" value="1"/>
</dbReference>
<proteinExistence type="predicted"/>
<keyword evidence="5" id="KW-0808">Transferase</keyword>
<dbReference type="AlphaFoldDB" id="A0A395XN49"/>
<keyword evidence="6" id="KW-0598">Phosphotransferase system</keyword>
<evidence type="ECO:0000313" key="12">
    <source>
        <dbReference type="Proteomes" id="UP000284962"/>
    </source>
</evidence>
<comment type="caution">
    <text evidence="9">The sequence shown here is derived from an EMBL/GenBank/DDBJ whole genome shotgun (WGS) entry which is preliminary data.</text>
</comment>
<dbReference type="PROSITE" id="PS51101">
    <property type="entry name" value="PTS_EIIB_TYPE_4"/>
    <property type="match status" value="1"/>
</dbReference>